<dbReference type="GeneID" id="58264378"/>
<proteinExistence type="inferred from homology"/>
<keyword evidence="6" id="KW-0029">Amino-acid transport</keyword>
<evidence type="ECO:0000256" key="4">
    <source>
        <dbReference type="ARBA" id="ARBA00022475"/>
    </source>
</evidence>
<evidence type="ECO:0000256" key="5">
    <source>
        <dbReference type="ARBA" id="ARBA00022692"/>
    </source>
</evidence>
<evidence type="ECO:0000256" key="9">
    <source>
        <dbReference type="RuleBase" id="RU363032"/>
    </source>
</evidence>
<dbReference type="InterPro" id="IPR010065">
    <property type="entry name" value="AA_ABC_transptr_permease_3TM"/>
</dbReference>
<evidence type="ECO:0000256" key="1">
    <source>
        <dbReference type="ARBA" id="ARBA00004429"/>
    </source>
</evidence>
<keyword evidence="8 9" id="KW-0472">Membrane</keyword>
<evidence type="ECO:0000256" key="6">
    <source>
        <dbReference type="ARBA" id="ARBA00022970"/>
    </source>
</evidence>
<keyword evidence="3 9" id="KW-0813">Transport</keyword>
<name>A0AB35BX05_9GAMM</name>
<organism evidence="11 12">
    <name type="scientific">Wohlfahrtiimonas chitiniclastica</name>
    <dbReference type="NCBI Taxonomy" id="400946"/>
    <lineage>
        <taxon>Bacteria</taxon>
        <taxon>Pseudomonadati</taxon>
        <taxon>Pseudomonadota</taxon>
        <taxon>Gammaproteobacteria</taxon>
        <taxon>Cardiobacteriales</taxon>
        <taxon>Ignatzschineriaceae</taxon>
        <taxon>Wohlfahrtiimonas</taxon>
    </lineage>
</organism>
<evidence type="ECO:0000313" key="12">
    <source>
        <dbReference type="Proteomes" id="UP000680020"/>
    </source>
</evidence>
<dbReference type="PANTHER" id="PTHR30614:SF37">
    <property type="entry name" value="AMINO-ACID ABC TRANSPORTER PERMEASE PROTEIN YHDX-RELATED"/>
    <property type="match status" value="1"/>
</dbReference>
<feature type="transmembrane region" description="Helical" evidence="9">
    <location>
        <begin position="82"/>
        <end position="103"/>
    </location>
</feature>
<evidence type="ECO:0000259" key="10">
    <source>
        <dbReference type="PROSITE" id="PS50928"/>
    </source>
</evidence>
<evidence type="ECO:0000313" key="11">
    <source>
        <dbReference type="EMBL" id="MBS7824289.1"/>
    </source>
</evidence>
<feature type="transmembrane region" description="Helical" evidence="9">
    <location>
        <begin position="188"/>
        <end position="209"/>
    </location>
</feature>
<dbReference type="Gene3D" id="1.10.3720.10">
    <property type="entry name" value="MetI-like"/>
    <property type="match status" value="1"/>
</dbReference>
<comment type="caution">
    <text evidence="11">The sequence shown here is derived from an EMBL/GenBank/DDBJ whole genome shotgun (WGS) entry which is preliminary data.</text>
</comment>
<feature type="transmembrane region" description="Helical" evidence="9">
    <location>
        <begin position="56"/>
        <end position="76"/>
    </location>
</feature>
<evidence type="ECO:0000256" key="2">
    <source>
        <dbReference type="ARBA" id="ARBA00010072"/>
    </source>
</evidence>
<dbReference type="RefSeq" id="WP_008315506.1">
    <property type="nucleotide sequence ID" value="NZ_CP115969.1"/>
</dbReference>
<keyword evidence="5 9" id="KW-0812">Transmembrane</keyword>
<dbReference type="GO" id="GO:0022857">
    <property type="term" value="F:transmembrane transporter activity"/>
    <property type="evidence" value="ECO:0007669"/>
    <property type="project" value="InterPro"/>
</dbReference>
<dbReference type="SUPFAM" id="SSF161098">
    <property type="entry name" value="MetI-like"/>
    <property type="match status" value="1"/>
</dbReference>
<dbReference type="Proteomes" id="UP000680020">
    <property type="component" value="Unassembled WGS sequence"/>
</dbReference>
<comment type="subcellular location">
    <subcellularLocation>
        <location evidence="1">Cell inner membrane</location>
        <topology evidence="1">Multi-pass membrane protein</topology>
    </subcellularLocation>
    <subcellularLocation>
        <location evidence="9">Cell membrane</location>
        <topology evidence="9">Multi-pass membrane protein</topology>
    </subcellularLocation>
</comment>
<dbReference type="CDD" id="cd06261">
    <property type="entry name" value="TM_PBP2"/>
    <property type="match status" value="1"/>
</dbReference>
<feature type="domain" description="ABC transmembrane type-1" evidence="10">
    <location>
        <begin position="17"/>
        <end position="210"/>
    </location>
</feature>
<gene>
    <name evidence="11" type="ORF">J7561_03615</name>
</gene>
<evidence type="ECO:0000256" key="3">
    <source>
        <dbReference type="ARBA" id="ARBA00022448"/>
    </source>
</evidence>
<keyword evidence="7 9" id="KW-1133">Transmembrane helix</keyword>
<feature type="transmembrane region" description="Helical" evidence="9">
    <location>
        <begin position="20"/>
        <end position="44"/>
    </location>
</feature>
<evidence type="ECO:0000256" key="8">
    <source>
        <dbReference type="ARBA" id="ARBA00023136"/>
    </source>
</evidence>
<dbReference type="PROSITE" id="PS50928">
    <property type="entry name" value="ABC_TM1"/>
    <property type="match status" value="1"/>
</dbReference>
<dbReference type="AlphaFoldDB" id="A0AB35BX05"/>
<accession>A0AB35BX05</accession>
<sequence length="220" mass="23728">MMTDALQHVLPLVLSALWVTLKISALGIVIALALGLVVSLVIFLRVPILHALGNGYVAFFRNTPLLLHLFFLYFGLPRAFGILLSFETTALLGLSLLGGAYMAEAFKSGLSAIAPIQLDAAKALGLNRWQLVRYVLVPQALSYSVPALGANAIFLFKETSVFTAIAGTDITTVLINQISSVGHTDLNLTLLVLSYMGVIIPMAMLLHIIEKRVRHAEFGA</sequence>
<dbReference type="InterPro" id="IPR043429">
    <property type="entry name" value="ArtM/GltK/GlnP/TcyL/YhdX-like"/>
</dbReference>
<reference evidence="11" key="1">
    <citation type="submission" date="2021-03" db="EMBL/GenBank/DDBJ databases">
        <title>Identification and antibiotic profiling of Wohlfahrtiimonas chitiniclastica, an underestimated human pathogen.</title>
        <authorList>
            <person name="Kopf A."/>
            <person name="Bunk B."/>
            <person name="Coldewey S."/>
            <person name="Gunzer F."/>
            <person name="Riedel T."/>
            <person name="Schroettner P."/>
        </authorList>
    </citation>
    <scope>NUCLEOTIDE SEQUENCE</scope>
    <source>
        <strain evidence="11">DSM 100917</strain>
    </source>
</reference>
<feature type="transmembrane region" description="Helical" evidence="9">
    <location>
        <begin position="131"/>
        <end position="156"/>
    </location>
</feature>
<dbReference type="InterPro" id="IPR000515">
    <property type="entry name" value="MetI-like"/>
</dbReference>
<dbReference type="GO" id="GO:0006865">
    <property type="term" value="P:amino acid transport"/>
    <property type="evidence" value="ECO:0007669"/>
    <property type="project" value="UniProtKB-KW"/>
</dbReference>
<dbReference type="InterPro" id="IPR035906">
    <property type="entry name" value="MetI-like_sf"/>
</dbReference>
<dbReference type="NCBIfam" id="TIGR01726">
    <property type="entry name" value="HEQRo_perm_3TM"/>
    <property type="match status" value="1"/>
</dbReference>
<evidence type="ECO:0000256" key="7">
    <source>
        <dbReference type="ARBA" id="ARBA00022989"/>
    </source>
</evidence>
<keyword evidence="4" id="KW-1003">Cell membrane</keyword>
<dbReference type="Pfam" id="PF00528">
    <property type="entry name" value="BPD_transp_1"/>
    <property type="match status" value="1"/>
</dbReference>
<dbReference type="PANTHER" id="PTHR30614">
    <property type="entry name" value="MEMBRANE COMPONENT OF AMINO ACID ABC TRANSPORTER"/>
    <property type="match status" value="1"/>
</dbReference>
<protein>
    <submittedName>
        <fullName evidence="11">ABC transporter permease subunit</fullName>
    </submittedName>
</protein>
<dbReference type="GO" id="GO:0043190">
    <property type="term" value="C:ATP-binding cassette (ABC) transporter complex"/>
    <property type="evidence" value="ECO:0007669"/>
    <property type="project" value="InterPro"/>
</dbReference>
<dbReference type="EMBL" id="JAGIBU010000002">
    <property type="protein sequence ID" value="MBS7824289.1"/>
    <property type="molecule type" value="Genomic_DNA"/>
</dbReference>
<comment type="similarity">
    <text evidence="2">Belongs to the binding-protein-dependent transport system permease family. HisMQ subfamily.</text>
</comment>